<dbReference type="PROSITE" id="PS50109">
    <property type="entry name" value="HIS_KIN"/>
    <property type="match status" value="1"/>
</dbReference>
<dbReference type="SUPFAM" id="SSF55781">
    <property type="entry name" value="GAF domain-like"/>
    <property type="match status" value="1"/>
</dbReference>
<dbReference type="InterPro" id="IPR000014">
    <property type="entry name" value="PAS"/>
</dbReference>
<evidence type="ECO:0000256" key="1">
    <source>
        <dbReference type="ARBA" id="ARBA00000085"/>
    </source>
</evidence>
<feature type="domain" description="PAC" evidence="16">
    <location>
        <begin position="457"/>
        <end position="509"/>
    </location>
</feature>
<dbReference type="InterPro" id="IPR013656">
    <property type="entry name" value="PAS_4"/>
</dbReference>
<keyword evidence="7 17" id="KW-0418">Kinase</keyword>
<dbReference type="SUPFAM" id="SSF55785">
    <property type="entry name" value="PYP-like sensor domain (PAS domain)"/>
    <property type="match status" value="4"/>
</dbReference>
<dbReference type="InterPro" id="IPR005467">
    <property type="entry name" value="His_kinase_dom"/>
</dbReference>
<dbReference type="PANTHER" id="PTHR43047">
    <property type="entry name" value="TWO-COMPONENT HISTIDINE PROTEIN KINASE"/>
    <property type="match status" value="1"/>
</dbReference>
<evidence type="ECO:0000259" key="15">
    <source>
        <dbReference type="PROSITE" id="PS50112"/>
    </source>
</evidence>
<accession>D7EBW3</accession>
<dbReference type="Gene3D" id="3.30.450.40">
    <property type="match status" value="1"/>
</dbReference>
<dbReference type="GO" id="GO:0005524">
    <property type="term" value="F:ATP binding"/>
    <property type="evidence" value="ECO:0007669"/>
    <property type="project" value="UniProtKB-KW"/>
</dbReference>
<dbReference type="SMART" id="SM00388">
    <property type="entry name" value="HisKA"/>
    <property type="match status" value="1"/>
</dbReference>
<feature type="domain" description="PAC" evidence="16">
    <location>
        <begin position="703"/>
        <end position="753"/>
    </location>
</feature>
<sequence length="995" mass="114307">MKLLQYFKNKKSVIIVTLMLGFFIILIDIVTDIIDPTASLSLFDLFIYLVILPVFLLFGIVIASAMGEYKNLNNVFQSVSDVNQLIIREKNVEQLLQRTCDILTNSRTFESTWIILFDEDGNITASSESGVGPSFNDFLKRYERGEMSRCLQDLFYQSDNLLVIENKKSNCSDCPLILKETGYNALVSRLEHGNKLYGILAVSGSDDIISERGKQLFHEVTSDISYALYNLESENKLIEKEERHRTIVDDVLDSSKVGIFILDSCFHVVWINEPMEDYFGIDREDIIGKDKRQLVEDKLKHIFEDSDEFANRLLATYDDNSYIENFECHVLPDSNREERWLEHWSQPIKSGLYAGGRIEHYYDITYRKIIEQDLRTERDFIEKVADTSPICITKVDRNGYIVYANHAAEMVLGLSKSKIQERTYDDVKWKITDFDGNYYPQEELPFELVQKYLEPVYDVRHAIQWPDGQRKLLSINAAPIFDDYNRFDGLVAAIENISEKIEKERELKESEKKFRNYIDHSPIGIFVANKDGYYVDVNPAASSITGYTRDELLSMNLIDLHPQDVLEQIYQAYNYLVENGKTSVELPFITKKSELRYFILDAVKLSDDKYLGFTTDITERKKVEDELKESEGRFRTVIEQAADAIIAHDFDGNILYVNDLTCDNLGYTKDELLSMNLADIDPNIDTYEPRKRYWDKLSYHSSYLIETVNRRKDGSEFPVEVKMTLMNLSGKPVILGFVRDITVRKQAEEKLINAKLEAEAANQAKSELLANVSHELRTPLTSIIGFSDVILKRKVGDLNDNQTRYLDKIHKSGQHLLDLINDILDLAKIESGKLELHREKISIPALLNDLESKLYPFASKKGLSLDSEIDPNIEYIYADEIKLRQILYNLIYNAIKFTNKGSVTVTVRQKNDAYQFSVIDTGIGIPEDKQDEIFESFRQLDTGASRRYAGTGLGLALVKRLVEIHGGQIWVESEESKGTTFTFTIPSTKSELPFG</sequence>
<dbReference type="Gene3D" id="3.30.565.10">
    <property type="entry name" value="Histidine kinase-like ATPase, C-terminal domain"/>
    <property type="match status" value="1"/>
</dbReference>
<keyword evidence="9" id="KW-0902">Two-component regulatory system</keyword>
<evidence type="ECO:0000256" key="3">
    <source>
        <dbReference type="ARBA" id="ARBA00012438"/>
    </source>
</evidence>
<keyword evidence="13" id="KW-1133">Transmembrane helix</keyword>
<keyword evidence="18" id="KW-1185">Reference proteome</keyword>
<dbReference type="InterPro" id="IPR036097">
    <property type="entry name" value="HisK_dim/P_sf"/>
</dbReference>
<keyword evidence="8" id="KW-0067">ATP-binding</keyword>
<dbReference type="KEGG" id="mev:Metev_2266"/>
<evidence type="ECO:0000256" key="11">
    <source>
        <dbReference type="ARBA" id="ARBA00023306"/>
    </source>
</evidence>
<evidence type="ECO:0000259" key="14">
    <source>
        <dbReference type="PROSITE" id="PS50109"/>
    </source>
</evidence>
<proteinExistence type="predicted"/>
<dbReference type="Gene3D" id="1.10.287.130">
    <property type="match status" value="1"/>
</dbReference>
<dbReference type="EMBL" id="CP002070">
    <property type="protein sequence ID" value="ADI75085.1"/>
    <property type="molecule type" value="Genomic_DNA"/>
</dbReference>
<feature type="transmembrane region" description="Helical" evidence="13">
    <location>
        <begin position="12"/>
        <end position="34"/>
    </location>
</feature>
<geneLocation type="plasmid" evidence="17 18">
    <name>pMETEV01</name>
</geneLocation>
<dbReference type="Gene3D" id="3.30.450.20">
    <property type="entry name" value="PAS domain"/>
    <property type="match status" value="4"/>
</dbReference>
<organism evidence="17 18">
    <name type="scientific">Methanohalobium evestigatum (strain ATCC BAA-1072 / DSM 3721 / NBRC 107634 / OCM 161 / Z-7303)</name>
    <dbReference type="NCBI Taxonomy" id="644295"/>
    <lineage>
        <taxon>Archaea</taxon>
        <taxon>Methanobacteriati</taxon>
        <taxon>Methanobacteriota</taxon>
        <taxon>Stenosarchaea group</taxon>
        <taxon>Methanomicrobia</taxon>
        <taxon>Methanosarcinales</taxon>
        <taxon>Methanosarcinaceae</taxon>
        <taxon>Methanohalobium</taxon>
    </lineage>
</organism>
<dbReference type="InterPro" id="IPR003661">
    <property type="entry name" value="HisK_dim/P_dom"/>
</dbReference>
<dbReference type="EC" id="2.7.13.3" evidence="3"/>
<feature type="domain" description="PAS" evidence="15">
    <location>
        <begin position="377"/>
        <end position="423"/>
    </location>
</feature>
<dbReference type="SUPFAM" id="SSF55874">
    <property type="entry name" value="ATPase domain of HSP90 chaperone/DNA topoisomerase II/histidine kinase"/>
    <property type="match status" value="1"/>
</dbReference>
<dbReference type="CDD" id="cd00082">
    <property type="entry name" value="HisKA"/>
    <property type="match status" value="1"/>
</dbReference>
<dbReference type="InterPro" id="IPR000700">
    <property type="entry name" value="PAS-assoc_C"/>
</dbReference>
<dbReference type="SMART" id="SM00387">
    <property type="entry name" value="HATPase_c"/>
    <property type="match status" value="1"/>
</dbReference>
<dbReference type="InterPro" id="IPR001610">
    <property type="entry name" value="PAC"/>
</dbReference>
<evidence type="ECO:0000256" key="8">
    <source>
        <dbReference type="ARBA" id="ARBA00022840"/>
    </source>
</evidence>
<dbReference type="OrthoDB" id="342253at2157"/>
<keyword evidence="11" id="KW-0131">Cell cycle</keyword>
<keyword evidence="4" id="KW-0597">Phosphoprotein</keyword>
<keyword evidence="6" id="KW-0547">Nucleotide-binding</keyword>
<keyword evidence="10 13" id="KW-0472">Membrane</keyword>
<dbReference type="CDD" id="cd16922">
    <property type="entry name" value="HATPase_EvgS-ArcB-TorS-like"/>
    <property type="match status" value="1"/>
</dbReference>
<dbReference type="GO" id="GO:0009927">
    <property type="term" value="F:histidine phosphotransfer kinase activity"/>
    <property type="evidence" value="ECO:0007669"/>
    <property type="project" value="TreeGrafter"/>
</dbReference>
<evidence type="ECO:0000256" key="5">
    <source>
        <dbReference type="ARBA" id="ARBA00022679"/>
    </source>
</evidence>
<gene>
    <name evidence="17" type="ordered locus">Metev_2266</name>
</gene>
<feature type="domain" description="PAS" evidence="15">
    <location>
        <begin position="630"/>
        <end position="677"/>
    </location>
</feature>
<evidence type="ECO:0000256" key="6">
    <source>
        <dbReference type="ARBA" id="ARBA00022741"/>
    </source>
</evidence>
<dbReference type="InterPro" id="IPR035965">
    <property type="entry name" value="PAS-like_dom_sf"/>
</dbReference>
<evidence type="ECO:0000313" key="17">
    <source>
        <dbReference type="EMBL" id="ADI75085.1"/>
    </source>
</evidence>
<keyword evidence="13" id="KW-0812">Transmembrane</keyword>
<dbReference type="GO" id="GO:0005886">
    <property type="term" value="C:plasma membrane"/>
    <property type="evidence" value="ECO:0007669"/>
    <property type="project" value="TreeGrafter"/>
</dbReference>
<dbReference type="PANTHER" id="PTHR43047:SF72">
    <property type="entry name" value="OSMOSENSING HISTIDINE PROTEIN KINASE SLN1"/>
    <property type="match status" value="1"/>
</dbReference>
<feature type="domain" description="PAS" evidence="15">
    <location>
        <begin position="510"/>
        <end position="580"/>
    </location>
</feature>
<dbReference type="NCBIfam" id="TIGR00229">
    <property type="entry name" value="sensory_box"/>
    <property type="match status" value="4"/>
</dbReference>
<dbReference type="Pfam" id="PF13426">
    <property type="entry name" value="PAS_9"/>
    <property type="match status" value="1"/>
</dbReference>
<dbReference type="InterPro" id="IPR003594">
    <property type="entry name" value="HATPase_dom"/>
</dbReference>
<keyword evidence="5" id="KW-0808">Transferase</keyword>
<evidence type="ECO:0000256" key="9">
    <source>
        <dbReference type="ARBA" id="ARBA00023012"/>
    </source>
</evidence>
<dbReference type="Pfam" id="PF00512">
    <property type="entry name" value="HisKA"/>
    <property type="match status" value="1"/>
</dbReference>
<comment type="catalytic activity">
    <reaction evidence="1">
        <text>ATP + protein L-histidine = ADP + protein N-phospho-L-histidine.</text>
        <dbReference type="EC" id="2.7.13.3"/>
    </reaction>
</comment>
<dbReference type="AlphaFoldDB" id="D7EBW3"/>
<dbReference type="CDD" id="cd00130">
    <property type="entry name" value="PAS"/>
    <property type="match status" value="4"/>
</dbReference>
<dbReference type="GO" id="GO:0000155">
    <property type="term" value="F:phosphorelay sensor kinase activity"/>
    <property type="evidence" value="ECO:0007669"/>
    <property type="project" value="InterPro"/>
</dbReference>
<dbReference type="Proteomes" id="UP000000391">
    <property type="component" value="Plasmid pMETEV01"/>
</dbReference>
<feature type="domain" description="Histidine kinase" evidence="14">
    <location>
        <begin position="771"/>
        <end position="989"/>
    </location>
</feature>
<dbReference type="RefSeq" id="WP_013195650.1">
    <property type="nucleotide sequence ID" value="NC_014254.1"/>
</dbReference>
<dbReference type="InterPro" id="IPR013767">
    <property type="entry name" value="PAS_fold"/>
</dbReference>
<dbReference type="PROSITE" id="PS50113">
    <property type="entry name" value="PAC"/>
    <property type="match status" value="2"/>
</dbReference>
<evidence type="ECO:0000256" key="13">
    <source>
        <dbReference type="SAM" id="Phobius"/>
    </source>
</evidence>
<dbReference type="Pfam" id="PF08448">
    <property type="entry name" value="PAS_4"/>
    <property type="match status" value="2"/>
</dbReference>
<evidence type="ECO:0000259" key="16">
    <source>
        <dbReference type="PROSITE" id="PS50113"/>
    </source>
</evidence>
<dbReference type="InterPro" id="IPR029016">
    <property type="entry name" value="GAF-like_dom_sf"/>
</dbReference>
<dbReference type="FunFam" id="1.10.287.130:FF:000038">
    <property type="entry name" value="Sensory transduction histidine kinase"/>
    <property type="match status" value="1"/>
</dbReference>
<dbReference type="Pfam" id="PF02518">
    <property type="entry name" value="HATPase_c"/>
    <property type="match status" value="1"/>
</dbReference>
<dbReference type="HOGENOM" id="CLU_000445_114_71_2"/>
<protein>
    <recommendedName>
        <fullName evidence="3">histidine kinase</fullName>
        <ecNumber evidence="3">2.7.13.3</ecNumber>
    </recommendedName>
</protein>
<evidence type="ECO:0000256" key="12">
    <source>
        <dbReference type="SAM" id="Coils"/>
    </source>
</evidence>
<comment type="subcellular location">
    <subcellularLocation>
        <location evidence="2">Membrane</location>
    </subcellularLocation>
</comment>
<dbReference type="SUPFAM" id="SSF47384">
    <property type="entry name" value="Homodimeric domain of signal transducing histidine kinase"/>
    <property type="match status" value="1"/>
</dbReference>
<dbReference type="InterPro" id="IPR036890">
    <property type="entry name" value="HATPase_C_sf"/>
</dbReference>
<reference evidence="17 18" key="1">
    <citation type="submission" date="2010-06" db="EMBL/GenBank/DDBJ databases">
        <title>Complete sequence plasmid of Methanohalobium evestigatum Z-7303.</title>
        <authorList>
            <consortium name="US DOE Joint Genome Institute"/>
            <person name="Lucas S."/>
            <person name="Copeland A."/>
            <person name="Lapidus A."/>
            <person name="Cheng J.-F."/>
            <person name="Bruce D."/>
            <person name="Goodwin L."/>
            <person name="Pitluck S."/>
            <person name="Saunders E."/>
            <person name="Detter J.C."/>
            <person name="Han C."/>
            <person name="Tapia R."/>
            <person name="Land M."/>
            <person name="Hauser L."/>
            <person name="Kyrpides N."/>
            <person name="Mikhailova N."/>
            <person name="Sieprawska-Lupa M."/>
            <person name="Whitman W.B."/>
            <person name="Anderson I."/>
            <person name="Woyke T."/>
        </authorList>
    </citation>
    <scope>NUCLEOTIDE SEQUENCE [LARGE SCALE GENOMIC DNA]</scope>
    <source>
        <strain evidence="18">ATCC BAA-1072 / DSM 3721 / NBRC 107634 / OCM 161 / Z-7303</strain>
        <plasmid evidence="18">Plasmid pMETEV01</plasmid>
    </source>
</reference>
<dbReference type="GeneID" id="9347930"/>
<evidence type="ECO:0000256" key="10">
    <source>
        <dbReference type="ARBA" id="ARBA00023136"/>
    </source>
</evidence>
<feature type="coiled-coil region" evidence="12">
    <location>
        <begin position="744"/>
        <end position="771"/>
    </location>
</feature>
<dbReference type="SMART" id="SM00091">
    <property type="entry name" value="PAS"/>
    <property type="match status" value="4"/>
</dbReference>
<dbReference type="PROSITE" id="PS50112">
    <property type="entry name" value="PAS"/>
    <property type="match status" value="4"/>
</dbReference>
<keyword evidence="17" id="KW-0614">Plasmid</keyword>
<keyword evidence="12" id="KW-0175">Coiled coil</keyword>
<evidence type="ECO:0000256" key="2">
    <source>
        <dbReference type="ARBA" id="ARBA00004370"/>
    </source>
</evidence>
<dbReference type="PRINTS" id="PR00344">
    <property type="entry name" value="BCTRLSENSOR"/>
</dbReference>
<evidence type="ECO:0000256" key="4">
    <source>
        <dbReference type="ARBA" id="ARBA00022553"/>
    </source>
</evidence>
<evidence type="ECO:0000256" key="7">
    <source>
        <dbReference type="ARBA" id="ARBA00022777"/>
    </source>
</evidence>
<dbReference type="SMART" id="SM00086">
    <property type="entry name" value="PAC"/>
    <property type="match status" value="3"/>
</dbReference>
<name>D7EBW3_METEZ</name>
<feature type="transmembrane region" description="Helical" evidence="13">
    <location>
        <begin position="46"/>
        <end position="66"/>
    </location>
</feature>
<evidence type="ECO:0000313" key="18">
    <source>
        <dbReference type="Proteomes" id="UP000000391"/>
    </source>
</evidence>
<dbReference type="GO" id="GO:0006355">
    <property type="term" value="P:regulation of DNA-templated transcription"/>
    <property type="evidence" value="ECO:0007669"/>
    <property type="project" value="InterPro"/>
</dbReference>
<dbReference type="InterPro" id="IPR004358">
    <property type="entry name" value="Sig_transdc_His_kin-like_C"/>
</dbReference>
<feature type="domain" description="PAS" evidence="15">
    <location>
        <begin position="244"/>
        <end position="289"/>
    </location>
</feature>
<dbReference type="Pfam" id="PF00989">
    <property type="entry name" value="PAS"/>
    <property type="match status" value="1"/>
</dbReference>
<dbReference type="FunFam" id="3.30.565.10:FF:000010">
    <property type="entry name" value="Sensor histidine kinase RcsC"/>
    <property type="match status" value="1"/>
</dbReference>